<evidence type="ECO:0000256" key="2">
    <source>
        <dbReference type="ARBA" id="ARBA00022777"/>
    </source>
</evidence>
<dbReference type="EMBL" id="UGBT01000002">
    <property type="protein sequence ID" value="STH69714.1"/>
    <property type="molecule type" value="Genomic_DNA"/>
</dbReference>
<evidence type="ECO:0000313" key="4">
    <source>
        <dbReference type="Proteomes" id="UP000254428"/>
    </source>
</evidence>
<name>A0A376NVK0_ECOLX</name>
<reference evidence="3 4" key="1">
    <citation type="submission" date="2018-06" db="EMBL/GenBank/DDBJ databases">
        <authorList>
            <consortium name="Pathogen Informatics"/>
            <person name="Doyle S."/>
        </authorList>
    </citation>
    <scope>NUCLEOTIDE SEQUENCE [LARGE SCALE GENOMIC DNA]</scope>
    <source>
        <strain evidence="3 4">NCTC11341</strain>
    </source>
</reference>
<dbReference type="GO" id="GO:0019150">
    <property type="term" value="F:D-ribulokinase activity"/>
    <property type="evidence" value="ECO:0007669"/>
    <property type="project" value="TreeGrafter"/>
</dbReference>
<gene>
    <name evidence="3" type="ORF">NCTC11341_01242</name>
</gene>
<evidence type="ECO:0000256" key="1">
    <source>
        <dbReference type="ARBA" id="ARBA00022679"/>
    </source>
</evidence>
<dbReference type="GO" id="GO:0019321">
    <property type="term" value="P:pentose metabolic process"/>
    <property type="evidence" value="ECO:0007669"/>
    <property type="project" value="TreeGrafter"/>
</dbReference>
<organism evidence="3 4">
    <name type="scientific">Escherichia coli</name>
    <dbReference type="NCBI Taxonomy" id="562"/>
    <lineage>
        <taxon>Bacteria</taxon>
        <taxon>Pseudomonadati</taxon>
        <taxon>Pseudomonadota</taxon>
        <taxon>Gammaproteobacteria</taxon>
        <taxon>Enterobacterales</taxon>
        <taxon>Enterobacteriaceae</taxon>
        <taxon>Escherichia</taxon>
    </lineage>
</organism>
<dbReference type="SUPFAM" id="SSF53067">
    <property type="entry name" value="Actin-like ATPase domain"/>
    <property type="match status" value="1"/>
</dbReference>
<dbReference type="Gene3D" id="3.30.420.40">
    <property type="match status" value="1"/>
</dbReference>
<sequence length="76" mass="9062">MWMDHRATVETAQINATKDPALRYVGGEVSVEMELPKLRWLKTHLPQTWQAAHRFFDWRIFWSGKQQGETSRDYAR</sequence>
<dbReference type="InterPro" id="IPR043129">
    <property type="entry name" value="ATPase_NBD"/>
</dbReference>
<dbReference type="PANTHER" id="PTHR43435:SF4">
    <property type="entry name" value="FGGY CARBOHYDRATE KINASE DOMAIN-CONTAINING PROTEIN"/>
    <property type="match status" value="1"/>
</dbReference>
<dbReference type="AlphaFoldDB" id="A0A376NVK0"/>
<dbReference type="PANTHER" id="PTHR43435">
    <property type="entry name" value="RIBULOKINASE"/>
    <property type="match status" value="1"/>
</dbReference>
<dbReference type="Proteomes" id="UP000254428">
    <property type="component" value="Unassembled WGS sequence"/>
</dbReference>
<keyword evidence="1" id="KW-0808">Transferase</keyword>
<proteinExistence type="predicted"/>
<keyword evidence="2 3" id="KW-0418">Kinase</keyword>
<protein>
    <submittedName>
        <fullName evidence="3">L-ribulokinase AraB-like protein</fullName>
    </submittedName>
</protein>
<dbReference type="GO" id="GO:0005737">
    <property type="term" value="C:cytoplasm"/>
    <property type="evidence" value="ECO:0007669"/>
    <property type="project" value="TreeGrafter"/>
</dbReference>
<evidence type="ECO:0000313" key="3">
    <source>
        <dbReference type="EMBL" id="STH69714.1"/>
    </source>
</evidence>
<accession>A0A376NVK0</accession>